<dbReference type="Proteomes" id="UP000179524">
    <property type="component" value="Unassembled WGS sequence"/>
</dbReference>
<evidence type="ECO:0000313" key="4">
    <source>
        <dbReference type="Proteomes" id="UP000179524"/>
    </source>
</evidence>
<dbReference type="RefSeq" id="WP_071310709.1">
    <property type="nucleotide sequence ID" value="NZ_MLQR01000043.1"/>
</dbReference>
<accession>A0A1S2LFZ4</accession>
<evidence type="ECO:0000313" key="3">
    <source>
        <dbReference type="EMBL" id="OIJ11244.1"/>
    </source>
</evidence>
<dbReference type="NCBIfam" id="NF040570">
    <property type="entry name" value="guided_TnpB"/>
    <property type="match status" value="1"/>
</dbReference>
<dbReference type="InterPro" id="IPR010095">
    <property type="entry name" value="Cas12f1-like_TNB"/>
</dbReference>
<dbReference type="Pfam" id="PF07282">
    <property type="entry name" value="Cas12f1-like_TNB"/>
    <property type="match status" value="1"/>
</dbReference>
<keyword evidence="1" id="KW-0238">DNA-binding</keyword>
<name>A0A1S2LFZ4_9BACI</name>
<feature type="domain" description="Cas12f1-like TNB" evidence="2">
    <location>
        <begin position="338"/>
        <end position="402"/>
    </location>
</feature>
<dbReference type="EMBL" id="MLQR01000043">
    <property type="protein sequence ID" value="OIJ11244.1"/>
    <property type="molecule type" value="Genomic_DNA"/>
</dbReference>
<organism evidence="3 4">
    <name type="scientific">Anaerobacillus alkalilacustris</name>
    <dbReference type="NCBI Taxonomy" id="393763"/>
    <lineage>
        <taxon>Bacteria</taxon>
        <taxon>Bacillati</taxon>
        <taxon>Bacillota</taxon>
        <taxon>Bacilli</taxon>
        <taxon>Bacillales</taxon>
        <taxon>Bacillaceae</taxon>
        <taxon>Anaerobacillus</taxon>
    </lineage>
</organism>
<reference evidence="3 4" key="1">
    <citation type="submission" date="2016-10" db="EMBL/GenBank/DDBJ databases">
        <title>Draft genome sequences of four alkaliphilic bacteria belonging to the Anaerobacillus genus.</title>
        <authorList>
            <person name="Bassil N.M."/>
            <person name="Lloyd J.R."/>
        </authorList>
    </citation>
    <scope>NUCLEOTIDE SEQUENCE [LARGE SCALE GENOMIC DNA]</scope>
    <source>
        <strain evidence="3 4">DSM 18345</strain>
    </source>
</reference>
<proteinExistence type="predicted"/>
<comment type="caution">
    <text evidence="3">The sequence shown here is derived from an EMBL/GenBank/DDBJ whole genome shotgun (WGS) entry which is preliminary data.</text>
</comment>
<dbReference type="GO" id="GO:0003677">
    <property type="term" value="F:DNA binding"/>
    <property type="evidence" value="ECO:0007669"/>
    <property type="project" value="UniProtKB-KW"/>
</dbReference>
<evidence type="ECO:0000256" key="1">
    <source>
        <dbReference type="ARBA" id="ARBA00023125"/>
    </source>
</evidence>
<gene>
    <name evidence="3" type="ORF">BKP37_16505</name>
</gene>
<sequence length="463" mass="54692">MIFNRKIKLITTKEQELQLDGQSKMCNWLYNQLFQLVEEDYKNGRQEKLLNGRNLRNKVPKIKAQSPFLYKVHSSPLKNTALRLKEAYDRFFDKKLDNQKPKFRSWKKKWFSLFYDEPNKGFKLIDEGKLSITFGKLSVEEHQELKKKDKKVKKQLSTVVTLVEPLALGENEKVKTLRITKDIGGYYAIFTIENSKGIEMVKENSYIVFDPNHKNLAVGIDHKGRSYELKALSSTLKYWDKRIDQIKSKRDKCERFARLVTTPNTQYWKPSKRWNYLNRALERAELTRREQIKQVLYSYAHYFSKKYDHILIGDYVPTPDVAKHGSMKRAMLNQTPIGQFRKILEWVQEKNRKYYTKVDETSTTKECCVCGHHEKKEPDVRVFTCKSCETTMYRDMNSVVNIGKKEGKLLPRLGYVGVKSPTYTVWWDWKRQSIVRGKYRQLASVNESLGEIKRTLRLKKSSS</sequence>
<keyword evidence="4" id="KW-1185">Reference proteome</keyword>
<evidence type="ECO:0000259" key="2">
    <source>
        <dbReference type="Pfam" id="PF07282"/>
    </source>
</evidence>
<dbReference type="AlphaFoldDB" id="A0A1S2LFZ4"/>
<protein>
    <recommendedName>
        <fullName evidence="2">Cas12f1-like TNB domain-containing protein</fullName>
    </recommendedName>
</protein>